<proteinExistence type="inferred from homology"/>
<comment type="caution">
    <text evidence="3">The sequence shown here is derived from an EMBL/GenBank/DDBJ whole genome shotgun (WGS) entry which is preliminary data.</text>
</comment>
<evidence type="ECO:0000313" key="4">
    <source>
        <dbReference type="Proteomes" id="UP001596143"/>
    </source>
</evidence>
<accession>A0ABW0U519</accession>
<dbReference type="Proteomes" id="UP001596143">
    <property type="component" value="Unassembled WGS sequence"/>
</dbReference>
<sequence length="185" mass="21763">MEMYTWSEDSIKVILTNQELNNHGIDFTEEILTTGKAEAFFTSLFWMIARHFSLDPTTQLDVEIFQRTVDTISMIVHFLEEDGSRSTLPRVKQHHNEQLFRFSLKEDLFAFAKRTAPYGVTGGTIYHWKPFYYLYVEGYPFYQEKWLALLEEYGERAHVDIDIVRAQGETIVPQQALLKILQQEI</sequence>
<evidence type="ECO:0000256" key="2">
    <source>
        <dbReference type="ARBA" id="ARBA00011738"/>
    </source>
</evidence>
<dbReference type="InterPro" id="IPR008681">
    <property type="entry name" value="Neg-reg_MecA"/>
</dbReference>
<dbReference type="Gene3D" id="3.30.70.1950">
    <property type="match status" value="1"/>
</dbReference>
<comment type="similarity">
    <text evidence="1">Belongs to the MecA family.</text>
</comment>
<protein>
    <submittedName>
        <fullName evidence="3">Adaptor protein MecA</fullName>
    </submittedName>
</protein>
<dbReference type="Pfam" id="PF05389">
    <property type="entry name" value="MecA"/>
    <property type="match status" value="2"/>
</dbReference>
<dbReference type="EMBL" id="JBHSPF010000023">
    <property type="protein sequence ID" value="MFC5628498.1"/>
    <property type="molecule type" value="Genomic_DNA"/>
</dbReference>
<gene>
    <name evidence="3" type="ORF">ACFPTR_06255</name>
</gene>
<evidence type="ECO:0000256" key="1">
    <source>
        <dbReference type="ARBA" id="ARBA00005397"/>
    </source>
</evidence>
<organism evidence="3 4">
    <name type="scientific">Aliibacillus thermotolerans</name>
    <dbReference type="NCBI Taxonomy" id="1834418"/>
    <lineage>
        <taxon>Bacteria</taxon>
        <taxon>Bacillati</taxon>
        <taxon>Bacillota</taxon>
        <taxon>Bacilli</taxon>
        <taxon>Bacillales</taxon>
        <taxon>Bacillaceae</taxon>
        <taxon>Aliibacillus</taxon>
    </lineage>
</organism>
<dbReference type="RefSeq" id="WP_270896743.1">
    <property type="nucleotide sequence ID" value="NZ_JBHSPF010000023.1"/>
</dbReference>
<name>A0ABW0U519_9BACI</name>
<reference evidence="4" key="1">
    <citation type="journal article" date="2019" name="Int. J. Syst. Evol. Microbiol.">
        <title>The Global Catalogue of Microorganisms (GCM) 10K type strain sequencing project: providing services to taxonomists for standard genome sequencing and annotation.</title>
        <authorList>
            <consortium name="The Broad Institute Genomics Platform"/>
            <consortium name="The Broad Institute Genome Sequencing Center for Infectious Disease"/>
            <person name="Wu L."/>
            <person name="Ma J."/>
        </authorList>
    </citation>
    <scope>NUCLEOTIDE SEQUENCE [LARGE SCALE GENOMIC DNA]</scope>
    <source>
        <strain evidence="4">CGMCC 1.15790</strain>
    </source>
</reference>
<keyword evidence="4" id="KW-1185">Reference proteome</keyword>
<dbReference type="InterPro" id="IPR038471">
    <property type="entry name" value="MecA_C_sf"/>
</dbReference>
<comment type="subunit">
    <text evidence="2">Homodimer.</text>
</comment>
<evidence type="ECO:0000313" key="3">
    <source>
        <dbReference type="EMBL" id="MFC5628498.1"/>
    </source>
</evidence>